<proteinExistence type="predicted"/>
<dbReference type="GO" id="GO:0005576">
    <property type="term" value="C:extracellular region"/>
    <property type="evidence" value="ECO:0007669"/>
    <property type="project" value="UniProtKB-SubCell"/>
</dbReference>
<evidence type="ECO:0000313" key="6">
    <source>
        <dbReference type="EMBL" id="KAF0028881.1"/>
    </source>
</evidence>
<evidence type="ECO:0000256" key="2">
    <source>
        <dbReference type="ARBA" id="ARBA00022525"/>
    </source>
</evidence>
<evidence type="ECO:0000256" key="3">
    <source>
        <dbReference type="ARBA" id="ARBA00022729"/>
    </source>
</evidence>
<dbReference type="AlphaFoldDB" id="A0A6A4SCR2"/>
<organism evidence="6 7">
    <name type="scientific">Scophthalmus maximus</name>
    <name type="common">Turbot</name>
    <name type="synonym">Psetta maxima</name>
    <dbReference type="NCBI Taxonomy" id="52904"/>
    <lineage>
        <taxon>Eukaryota</taxon>
        <taxon>Metazoa</taxon>
        <taxon>Chordata</taxon>
        <taxon>Craniata</taxon>
        <taxon>Vertebrata</taxon>
        <taxon>Euteleostomi</taxon>
        <taxon>Actinopterygii</taxon>
        <taxon>Neopterygii</taxon>
        <taxon>Teleostei</taxon>
        <taxon>Neoteleostei</taxon>
        <taxon>Acanthomorphata</taxon>
        <taxon>Carangaria</taxon>
        <taxon>Pleuronectiformes</taxon>
        <taxon>Pleuronectoidei</taxon>
        <taxon>Scophthalmidae</taxon>
        <taxon>Scophthalmus</taxon>
    </lineage>
</organism>
<dbReference type="InterPro" id="IPR050822">
    <property type="entry name" value="Cerebellin_Synaptic_Org"/>
</dbReference>
<evidence type="ECO:0000313" key="7">
    <source>
        <dbReference type="Proteomes" id="UP000438429"/>
    </source>
</evidence>
<evidence type="ECO:0000259" key="5">
    <source>
        <dbReference type="PROSITE" id="PS50871"/>
    </source>
</evidence>
<dbReference type="PANTHER" id="PTHR22923:SF102">
    <property type="entry name" value="CEREBELLIN 13-RELATED"/>
    <property type="match status" value="1"/>
</dbReference>
<dbReference type="EMBL" id="VEVO01000016">
    <property type="protein sequence ID" value="KAF0028881.1"/>
    <property type="molecule type" value="Genomic_DNA"/>
</dbReference>
<dbReference type="SMART" id="SM00110">
    <property type="entry name" value="C1Q"/>
    <property type="match status" value="2"/>
</dbReference>
<dbReference type="Pfam" id="PF00386">
    <property type="entry name" value="C1q"/>
    <property type="match status" value="2"/>
</dbReference>
<evidence type="ECO:0000256" key="4">
    <source>
        <dbReference type="SAM" id="Coils"/>
    </source>
</evidence>
<comment type="caution">
    <text evidence="6">The sequence shown here is derived from an EMBL/GenBank/DDBJ whole genome shotgun (WGS) entry which is preliminary data.</text>
</comment>
<feature type="coiled-coil region" evidence="4">
    <location>
        <begin position="178"/>
        <end position="205"/>
    </location>
</feature>
<feature type="domain" description="C1q" evidence="5">
    <location>
        <begin position="202"/>
        <end position="341"/>
    </location>
</feature>
<dbReference type="PRINTS" id="PR00007">
    <property type="entry name" value="COMPLEMNTC1Q"/>
</dbReference>
<dbReference type="SUPFAM" id="SSF49842">
    <property type="entry name" value="TNF-like"/>
    <property type="match status" value="2"/>
</dbReference>
<evidence type="ECO:0000256" key="1">
    <source>
        <dbReference type="ARBA" id="ARBA00004613"/>
    </source>
</evidence>
<gene>
    <name evidence="6" type="ORF">F2P81_017986</name>
</gene>
<dbReference type="InterPro" id="IPR008983">
    <property type="entry name" value="Tumour_necrosis_fac-like_dom"/>
</dbReference>
<protein>
    <recommendedName>
        <fullName evidence="5">C1q domain-containing protein</fullName>
    </recommendedName>
</protein>
<keyword evidence="2" id="KW-0964">Secreted</keyword>
<comment type="subcellular location">
    <subcellularLocation>
        <location evidence="1">Secreted</location>
    </subcellularLocation>
</comment>
<feature type="domain" description="C1q" evidence="5">
    <location>
        <begin position="18"/>
        <end position="161"/>
    </location>
</feature>
<reference evidence="6 7" key="1">
    <citation type="submission" date="2019-06" db="EMBL/GenBank/DDBJ databases">
        <title>Draft genomes of female and male turbot (Scophthalmus maximus).</title>
        <authorList>
            <person name="Xu H."/>
            <person name="Xu X.-W."/>
            <person name="Shao C."/>
            <person name="Chen S."/>
        </authorList>
    </citation>
    <scope>NUCLEOTIDE SEQUENCE [LARGE SCALE GENOMIC DNA]</scope>
    <source>
        <strain evidence="6">Ysfricsl-2016a</strain>
        <tissue evidence="6">Blood</tissue>
    </source>
</reference>
<sequence length="343" mass="37993">MERKLEKLEEKLKELEDKMKQSVAFSVAAEDGRVAGDLGDNTTLRFNTVMLNVGDAYNLSTGVFTAPVDGLYYFTFFYRTPGGQREKNRSGPILYKNDQELVKISGGQACNDGTESAENAVILQLRADDEVCLAPPGGYVTWAAGRRVTFSGFLLAFCKMRRRGSENNLPDINVCDRPTEMERKLEKLEEKLKELEDKMKQSGKGKVAFSVAAEQGGAVGPLSANTTLRFNTEMSNVDNVFNLNTGIFTAPVDGLYYFTFFYRTPANQESMLILYKNGREVLKSSETARYYGGTETAGNAAILKLKADDELYLTLPAGNSIWAAGRQTTFSGFLLDFCHCHHG</sequence>
<keyword evidence="4" id="KW-0175">Coiled coil</keyword>
<dbReference type="InterPro" id="IPR001073">
    <property type="entry name" value="C1q_dom"/>
</dbReference>
<dbReference type="Proteomes" id="UP000438429">
    <property type="component" value="Unassembled WGS sequence"/>
</dbReference>
<accession>A0A6A4SCR2</accession>
<dbReference type="PROSITE" id="PS50871">
    <property type="entry name" value="C1Q"/>
    <property type="match status" value="2"/>
</dbReference>
<dbReference type="PANTHER" id="PTHR22923">
    <property type="entry name" value="CEREBELLIN-RELATED"/>
    <property type="match status" value="1"/>
</dbReference>
<dbReference type="Gene3D" id="2.60.120.40">
    <property type="match status" value="2"/>
</dbReference>
<name>A0A6A4SCR2_SCOMX</name>
<keyword evidence="3" id="KW-0732">Signal</keyword>